<evidence type="ECO:0000256" key="3">
    <source>
        <dbReference type="ARBA" id="ARBA00022475"/>
    </source>
</evidence>
<dbReference type="Gene3D" id="1.10.3720.10">
    <property type="entry name" value="MetI-like"/>
    <property type="match status" value="2"/>
</dbReference>
<evidence type="ECO:0000256" key="1">
    <source>
        <dbReference type="ARBA" id="ARBA00004651"/>
    </source>
</evidence>
<keyword evidence="3" id="KW-1003">Cell membrane</keyword>
<feature type="transmembrane region" description="Helical" evidence="7">
    <location>
        <begin position="430"/>
        <end position="448"/>
    </location>
</feature>
<protein>
    <submittedName>
        <fullName evidence="9">ABC transporter permease subunit</fullName>
    </submittedName>
</protein>
<evidence type="ECO:0000313" key="10">
    <source>
        <dbReference type="Proteomes" id="UP001059819"/>
    </source>
</evidence>
<feature type="transmembrane region" description="Helical" evidence="7">
    <location>
        <begin position="327"/>
        <end position="345"/>
    </location>
</feature>
<dbReference type="CDD" id="cd06261">
    <property type="entry name" value="TM_PBP2"/>
    <property type="match status" value="2"/>
</dbReference>
<name>A0ABY5TVD7_9MOLU</name>
<keyword evidence="5 7" id="KW-1133">Transmembrane helix</keyword>
<feature type="transmembrane region" description="Helical" evidence="7">
    <location>
        <begin position="228"/>
        <end position="251"/>
    </location>
</feature>
<feature type="transmembrane region" description="Helical" evidence="7">
    <location>
        <begin position="555"/>
        <end position="576"/>
    </location>
</feature>
<dbReference type="Pfam" id="PF00528">
    <property type="entry name" value="BPD_transp_1"/>
    <property type="match status" value="2"/>
</dbReference>
<keyword evidence="6 7" id="KW-0472">Membrane</keyword>
<sequence length="612" mass="72466">MRTKRDNKKQTVVKQSNFFKYRYINFDTNTTTSWKFHSIYYHIFAFILIAIVAWAFYTHSSGIRFYNFNKTFKQILNILSFGNKNFESAGRASGEYTNLFVDSLKYLWITIKFALVGTFIGFLFALVTAYFSFAKTTNKITSTLLSFIILFLRSIPELVFIKLITGSVRNEFSLLFVYIWFTWLWLHKYYFEMLNSIDLEWYINSINHGNSKTRAFFKEIYPRIKNRIVALFIFSFESNIRWASILGALSLPGIGKLIYYASQTAANFDQLAVPLTVLMVFILILELLNYLFKKHLVEAKTKVIKQRNETKIQYYNRLTKKVNFNKWIIVSIFLFVFIVSIYTLSTTQLSLFDLSSLKEFLRDFFNPDFSKFSFLTKDANFNPILLFWNSFSFSLACISLCFILTLFLIRVQCLSLNNRAKVILFRSINVFIRLIPTIVYYYVFLFIFENDLTLLIIAIVLHQSSSQTKQLVEVIDNLDQEIIKNLKMQGYSNNQIFIRYVLPSIKVEYISLLTFYFELIFRSSITYSILTQGRLLIGSNIDHYLDPRFNNGIRIALAYVWLSTFYIIFINLISKLIIKTIKNKIKQIIYDLFFVYIRQYLLIYIWDKIIRD</sequence>
<accession>A0ABY5TVD7</accession>
<evidence type="ECO:0000256" key="5">
    <source>
        <dbReference type="ARBA" id="ARBA00022989"/>
    </source>
</evidence>
<evidence type="ECO:0000259" key="8">
    <source>
        <dbReference type="PROSITE" id="PS50928"/>
    </source>
</evidence>
<evidence type="ECO:0000256" key="2">
    <source>
        <dbReference type="ARBA" id="ARBA00022448"/>
    </source>
</evidence>
<proteinExistence type="inferred from homology"/>
<dbReference type="RefSeq" id="WP_259429807.1">
    <property type="nucleotide sequence ID" value="NZ_CP103424.1"/>
</dbReference>
<keyword evidence="4 7" id="KW-0812">Transmembrane</keyword>
<evidence type="ECO:0000256" key="4">
    <source>
        <dbReference type="ARBA" id="ARBA00022692"/>
    </source>
</evidence>
<dbReference type="InterPro" id="IPR035906">
    <property type="entry name" value="MetI-like_sf"/>
</dbReference>
<evidence type="ECO:0000256" key="7">
    <source>
        <dbReference type="RuleBase" id="RU363032"/>
    </source>
</evidence>
<feature type="transmembrane region" description="Helical" evidence="7">
    <location>
        <begin position="271"/>
        <end position="292"/>
    </location>
</feature>
<comment type="similarity">
    <text evidence="7">Belongs to the binding-protein-dependent transport system permease family.</text>
</comment>
<feature type="domain" description="ABC transmembrane type-1" evidence="8">
    <location>
        <begin position="107"/>
        <end position="289"/>
    </location>
</feature>
<feature type="transmembrane region" description="Helical" evidence="7">
    <location>
        <begin position="106"/>
        <end position="131"/>
    </location>
</feature>
<dbReference type="PANTHER" id="PTHR30043">
    <property type="entry name" value="PHOSPHONATES TRANSPORT SYSTEM PERMEASE PROTEIN"/>
    <property type="match status" value="1"/>
</dbReference>
<evidence type="ECO:0000256" key="6">
    <source>
        <dbReference type="ARBA" id="ARBA00023136"/>
    </source>
</evidence>
<dbReference type="SUPFAM" id="SSF161098">
    <property type="entry name" value="MetI-like"/>
    <property type="match status" value="2"/>
</dbReference>
<keyword evidence="10" id="KW-1185">Reference proteome</keyword>
<dbReference type="PANTHER" id="PTHR30043:SF1">
    <property type="entry name" value="ABC TRANSPORT SYSTEM PERMEASE PROTEIN P69"/>
    <property type="match status" value="1"/>
</dbReference>
<feature type="domain" description="ABC transmembrane type-1" evidence="8">
    <location>
        <begin position="387"/>
        <end position="574"/>
    </location>
</feature>
<dbReference type="Proteomes" id="UP001059819">
    <property type="component" value="Chromosome"/>
</dbReference>
<feature type="transmembrane region" description="Helical" evidence="7">
    <location>
        <begin position="172"/>
        <end position="191"/>
    </location>
</feature>
<evidence type="ECO:0000313" key="9">
    <source>
        <dbReference type="EMBL" id="UWD34617.1"/>
    </source>
</evidence>
<dbReference type="EMBL" id="CP103424">
    <property type="protein sequence ID" value="UWD34617.1"/>
    <property type="molecule type" value="Genomic_DNA"/>
</dbReference>
<dbReference type="InterPro" id="IPR000515">
    <property type="entry name" value="MetI-like"/>
</dbReference>
<dbReference type="PROSITE" id="PS50928">
    <property type="entry name" value="ABC_TM1"/>
    <property type="match status" value="2"/>
</dbReference>
<organism evidence="9 10">
    <name type="scientific">Mycoplasma cottewii</name>
    <dbReference type="NCBI Taxonomy" id="51364"/>
    <lineage>
        <taxon>Bacteria</taxon>
        <taxon>Bacillati</taxon>
        <taxon>Mycoplasmatota</taxon>
        <taxon>Mollicutes</taxon>
        <taxon>Mycoplasmataceae</taxon>
        <taxon>Mycoplasma</taxon>
    </lineage>
</organism>
<comment type="subcellular location">
    <subcellularLocation>
        <location evidence="1 7">Cell membrane</location>
        <topology evidence="1 7">Multi-pass membrane protein</topology>
    </subcellularLocation>
</comment>
<reference evidence="9" key="1">
    <citation type="submission" date="2022-08" db="EMBL/GenBank/DDBJ databases">
        <title>Complete genome sequence of Mycoplasma cottewii type strain VIS.</title>
        <authorList>
            <person name="Spergser J."/>
        </authorList>
    </citation>
    <scope>NUCLEOTIDE SEQUENCE</scope>
    <source>
        <strain evidence="9">VIS</strain>
    </source>
</reference>
<keyword evidence="2 7" id="KW-0813">Transport</keyword>
<feature type="transmembrane region" description="Helical" evidence="7">
    <location>
        <begin position="143"/>
        <end position="166"/>
    </location>
</feature>
<gene>
    <name evidence="9" type="ORF">NX779_02240</name>
</gene>
<feature type="transmembrane region" description="Helical" evidence="7">
    <location>
        <begin position="385"/>
        <end position="409"/>
    </location>
</feature>
<feature type="transmembrane region" description="Helical" evidence="7">
    <location>
        <begin position="39"/>
        <end position="57"/>
    </location>
</feature>